<dbReference type="Proteomes" id="UP000664835">
    <property type="component" value="Unassembled WGS sequence"/>
</dbReference>
<dbReference type="Gene3D" id="3.40.50.2000">
    <property type="entry name" value="Glycogen Phosphorylase B"/>
    <property type="match status" value="1"/>
</dbReference>
<evidence type="ECO:0000313" key="2">
    <source>
        <dbReference type="Proteomes" id="UP000664835"/>
    </source>
</evidence>
<dbReference type="SUPFAM" id="SSF53756">
    <property type="entry name" value="UDP-Glycosyltransferase/glycogen phosphorylase"/>
    <property type="match status" value="1"/>
</dbReference>
<keyword evidence="2" id="KW-1185">Reference proteome</keyword>
<accession>A0ABS3Q2H9</accession>
<protein>
    <recommendedName>
        <fullName evidence="3">Glycosyltransferase family 4 protein</fullName>
    </recommendedName>
</protein>
<name>A0ABS3Q2H9_9GAMM</name>
<gene>
    <name evidence="1" type="ORF">J3998_01905</name>
</gene>
<reference evidence="1 2" key="1">
    <citation type="submission" date="2021-03" db="EMBL/GenBank/DDBJ databases">
        <title>Thiomicrorhabdus sp.nov.,novel sulfur-oxidizing bacteria isolated from coastal sediment.</title>
        <authorList>
            <person name="Liu X."/>
        </authorList>
    </citation>
    <scope>NUCLEOTIDE SEQUENCE [LARGE SCALE GENOMIC DNA]</scope>
    <source>
        <strain evidence="1 2">6S2-11</strain>
    </source>
</reference>
<sequence>MKVLIVSAETWRDDTNGGNVLSNLFSGMDAEFSQIYCNPGKPQNSVCNNYFQMTDQMVLSRVLSRKEIGKSFITSKASTDSKKEIISPDSKENRVVKLLKKFNSESLRVLKDILWLSSNWKNKTLDRFIKETSPDVIFAPCYGSFFMHQLVRHIHKVTNKPVISYISDDFIGYRQFSLSPIFWINRILMRKTVINTSKIYSLLYTMTKEQMDETAPIVHCPMKILKKPVSLTNLSVAKTTSPPIKLIFAGNLYVGRLNVLIELAKAIQILNKDASKFGLHIYSGYQPSEPELAVLNDKQNTFFHGLISSNELQQRYSESDVALHIESFKVKYRLTTRLSFSTKITDCLSSGCAVMVIAWSEHAGFTYLKANNAAICIDSLNKVSETLNDLASCPEKIGFYRQQAKQLAIKNHNRTEIQSMVSNDFQEVITDKAYH</sequence>
<organism evidence="1 2">
    <name type="scientific">Thiomicrorhabdus marina</name>
    <dbReference type="NCBI Taxonomy" id="2818442"/>
    <lineage>
        <taxon>Bacteria</taxon>
        <taxon>Pseudomonadati</taxon>
        <taxon>Pseudomonadota</taxon>
        <taxon>Gammaproteobacteria</taxon>
        <taxon>Thiotrichales</taxon>
        <taxon>Piscirickettsiaceae</taxon>
        <taxon>Thiomicrorhabdus</taxon>
    </lineage>
</organism>
<dbReference type="RefSeq" id="WP_208147089.1">
    <property type="nucleotide sequence ID" value="NZ_JAGETV010000002.1"/>
</dbReference>
<dbReference type="EMBL" id="JAGETV010000002">
    <property type="protein sequence ID" value="MBO1926318.1"/>
    <property type="molecule type" value="Genomic_DNA"/>
</dbReference>
<proteinExistence type="predicted"/>
<evidence type="ECO:0008006" key="3">
    <source>
        <dbReference type="Google" id="ProtNLM"/>
    </source>
</evidence>
<comment type="caution">
    <text evidence="1">The sequence shown here is derived from an EMBL/GenBank/DDBJ whole genome shotgun (WGS) entry which is preliminary data.</text>
</comment>
<evidence type="ECO:0000313" key="1">
    <source>
        <dbReference type="EMBL" id="MBO1926318.1"/>
    </source>
</evidence>